<accession>A0A845M8Z3</accession>
<evidence type="ECO:0000313" key="7">
    <source>
        <dbReference type="EMBL" id="MZR14417.1"/>
    </source>
</evidence>
<dbReference type="Pfam" id="PF01510">
    <property type="entry name" value="Amidase_2"/>
    <property type="match status" value="1"/>
</dbReference>
<evidence type="ECO:0000256" key="5">
    <source>
        <dbReference type="SAM" id="MobiDB-lite"/>
    </source>
</evidence>
<evidence type="ECO:0000256" key="1">
    <source>
        <dbReference type="ARBA" id="ARBA00001561"/>
    </source>
</evidence>
<dbReference type="Gene3D" id="3.40.80.10">
    <property type="entry name" value="Peptidoglycan recognition protein-like"/>
    <property type="match status" value="1"/>
</dbReference>
<gene>
    <name evidence="7" type="ORF">GQE99_15470</name>
</gene>
<dbReference type="SUPFAM" id="SSF55846">
    <property type="entry name" value="N-acetylmuramoyl-L-alanine amidase-like"/>
    <property type="match status" value="1"/>
</dbReference>
<dbReference type="PANTHER" id="PTHR30417:SF1">
    <property type="entry name" value="N-ACETYLMURAMOYL-L-ALANINE AMIDASE AMID"/>
    <property type="match status" value="1"/>
</dbReference>
<dbReference type="Proteomes" id="UP000467322">
    <property type="component" value="Unassembled WGS sequence"/>
</dbReference>
<dbReference type="SMART" id="SM00644">
    <property type="entry name" value="Ami_2"/>
    <property type="match status" value="1"/>
</dbReference>
<dbReference type="AlphaFoldDB" id="A0A845M8Z3"/>
<feature type="domain" description="N-acetylmuramoyl-L-alanine amidase" evidence="6">
    <location>
        <begin position="53"/>
        <end position="186"/>
    </location>
</feature>
<comment type="catalytic activity">
    <reaction evidence="1">
        <text>Hydrolyzes the link between N-acetylmuramoyl residues and L-amino acid residues in certain cell-wall glycopeptides.</text>
        <dbReference type="EC" id="3.5.1.28"/>
    </reaction>
</comment>
<dbReference type="GO" id="GO:0009254">
    <property type="term" value="P:peptidoglycan turnover"/>
    <property type="evidence" value="ECO:0007669"/>
    <property type="project" value="TreeGrafter"/>
</dbReference>
<dbReference type="GO" id="GO:0008745">
    <property type="term" value="F:N-acetylmuramoyl-L-alanine amidase activity"/>
    <property type="evidence" value="ECO:0007669"/>
    <property type="project" value="UniProtKB-EC"/>
</dbReference>
<evidence type="ECO:0000256" key="2">
    <source>
        <dbReference type="ARBA" id="ARBA00011901"/>
    </source>
</evidence>
<dbReference type="EMBL" id="WTUX01000019">
    <property type="protein sequence ID" value="MZR14417.1"/>
    <property type="molecule type" value="Genomic_DNA"/>
</dbReference>
<feature type="compositionally biased region" description="Basic residues" evidence="5">
    <location>
        <begin position="24"/>
        <end position="42"/>
    </location>
</feature>
<keyword evidence="3" id="KW-0378">Hydrolase</keyword>
<feature type="region of interest" description="Disordered" evidence="5">
    <location>
        <begin position="1"/>
        <end position="54"/>
    </location>
</feature>
<dbReference type="GO" id="GO:0009253">
    <property type="term" value="P:peptidoglycan catabolic process"/>
    <property type="evidence" value="ECO:0007669"/>
    <property type="project" value="InterPro"/>
</dbReference>
<evidence type="ECO:0000313" key="8">
    <source>
        <dbReference type="Proteomes" id="UP000467322"/>
    </source>
</evidence>
<evidence type="ECO:0000259" key="6">
    <source>
        <dbReference type="SMART" id="SM00644"/>
    </source>
</evidence>
<evidence type="ECO:0000256" key="3">
    <source>
        <dbReference type="ARBA" id="ARBA00022801"/>
    </source>
</evidence>
<keyword evidence="8" id="KW-1185">Reference proteome</keyword>
<name>A0A845M8Z3_9RHOB</name>
<organism evidence="7 8">
    <name type="scientific">Maritimibacter harenae</name>
    <dbReference type="NCBI Taxonomy" id="2606218"/>
    <lineage>
        <taxon>Bacteria</taxon>
        <taxon>Pseudomonadati</taxon>
        <taxon>Pseudomonadota</taxon>
        <taxon>Alphaproteobacteria</taxon>
        <taxon>Rhodobacterales</taxon>
        <taxon>Roseobacteraceae</taxon>
        <taxon>Maritimibacter</taxon>
    </lineage>
</organism>
<dbReference type="InterPro" id="IPR051206">
    <property type="entry name" value="NAMLAA_amidase_2"/>
</dbReference>
<proteinExistence type="predicted"/>
<keyword evidence="4" id="KW-0961">Cell wall biogenesis/degradation</keyword>
<dbReference type="InterPro" id="IPR036505">
    <property type="entry name" value="Amidase/PGRP_sf"/>
</dbReference>
<dbReference type="PANTHER" id="PTHR30417">
    <property type="entry name" value="N-ACETYLMURAMOYL-L-ALANINE AMIDASE AMID"/>
    <property type="match status" value="1"/>
</dbReference>
<dbReference type="InterPro" id="IPR002502">
    <property type="entry name" value="Amidase_domain"/>
</dbReference>
<evidence type="ECO:0000256" key="4">
    <source>
        <dbReference type="ARBA" id="ARBA00023316"/>
    </source>
</evidence>
<sequence length="275" mass="29721">MPAGRSPTAWGSTPTGTASPVTGTRRRSAPRGRPRPIRRRRTIPPSEVIWHPSPNAGARRDGLTPELVVIHYTAMTGAQAALERLCAPEAEVSAHYLIGRDGTLWQLVEEDRRAWHAGTGTWAGRGDVNSRSIGIELDNSGLAPFTAPLMDRLTGLISDIRARWSIPPAGVIGHSDFAPTRKADPGRRFDWRRLALEGQSVWPAGTDAAGTVTEAAFMEAAAAFGYPADEGCQVVLDAFRQRFRPGAHGPLEGEDLAQITDLARRFPVDRTTPAP</sequence>
<reference evidence="7 8" key="1">
    <citation type="submission" date="2019-12" db="EMBL/GenBank/DDBJ databases">
        <title>Maritimibacter sp. nov. sp. isolated from sea sand.</title>
        <authorList>
            <person name="Kim J."/>
            <person name="Jeong S.E."/>
            <person name="Jung H.S."/>
            <person name="Jeon C.O."/>
        </authorList>
    </citation>
    <scope>NUCLEOTIDE SEQUENCE [LARGE SCALE GENOMIC DNA]</scope>
    <source>
        <strain evidence="7 8">DP07</strain>
    </source>
</reference>
<dbReference type="GO" id="GO:0071555">
    <property type="term" value="P:cell wall organization"/>
    <property type="evidence" value="ECO:0007669"/>
    <property type="project" value="UniProtKB-KW"/>
</dbReference>
<protein>
    <recommendedName>
        <fullName evidence="2">N-acetylmuramoyl-L-alanine amidase</fullName>
        <ecNumber evidence="2">3.5.1.28</ecNumber>
    </recommendedName>
</protein>
<feature type="compositionally biased region" description="Polar residues" evidence="5">
    <location>
        <begin position="9"/>
        <end position="22"/>
    </location>
</feature>
<dbReference type="EC" id="3.5.1.28" evidence="2"/>
<dbReference type="CDD" id="cd06583">
    <property type="entry name" value="PGRP"/>
    <property type="match status" value="1"/>
</dbReference>
<comment type="caution">
    <text evidence="7">The sequence shown here is derived from an EMBL/GenBank/DDBJ whole genome shotgun (WGS) entry which is preliminary data.</text>
</comment>